<evidence type="ECO:0000313" key="2">
    <source>
        <dbReference type="EMBL" id="KAH9374672.1"/>
    </source>
</evidence>
<organism evidence="2 3">
    <name type="scientific">Haemaphysalis longicornis</name>
    <name type="common">Bush tick</name>
    <dbReference type="NCBI Taxonomy" id="44386"/>
    <lineage>
        <taxon>Eukaryota</taxon>
        <taxon>Metazoa</taxon>
        <taxon>Ecdysozoa</taxon>
        <taxon>Arthropoda</taxon>
        <taxon>Chelicerata</taxon>
        <taxon>Arachnida</taxon>
        <taxon>Acari</taxon>
        <taxon>Parasitiformes</taxon>
        <taxon>Ixodida</taxon>
        <taxon>Ixodoidea</taxon>
        <taxon>Ixodidae</taxon>
        <taxon>Haemaphysalinae</taxon>
        <taxon>Haemaphysalis</taxon>
    </lineage>
</organism>
<evidence type="ECO:0000256" key="1">
    <source>
        <dbReference type="SAM" id="MobiDB-lite"/>
    </source>
</evidence>
<reference evidence="2 3" key="1">
    <citation type="journal article" date="2020" name="Cell">
        <title>Large-Scale Comparative Analyses of Tick Genomes Elucidate Their Genetic Diversity and Vector Capacities.</title>
        <authorList>
            <consortium name="Tick Genome and Microbiome Consortium (TIGMIC)"/>
            <person name="Jia N."/>
            <person name="Wang J."/>
            <person name="Shi W."/>
            <person name="Du L."/>
            <person name="Sun Y."/>
            <person name="Zhan W."/>
            <person name="Jiang J.F."/>
            <person name="Wang Q."/>
            <person name="Zhang B."/>
            <person name="Ji P."/>
            <person name="Bell-Sakyi L."/>
            <person name="Cui X.M."/>
            <person name="Yuan T.T."/>
            <person name="Jiang B.G."/>
            <person name="Yang W.F."/>
            <person name="Lam T.T."/>
            <person name="Chang Q.C."/>
            <person name="Ding S.J."/>
            <person name="Wang X.J."/>
            <person name="Zhu J.G."/>
            <person name="Ruan X.D."/>
            <person name="Zhao L."/>
            <person name="Wei J.T."/>
            <person name="Ye R.Z."/>
            <person name="Que T.C."/>
            <person name="Du C.H."/>
            <person name="Zhou Y.H."/>
            <person name="Cheng J.X."/>
            <person name="Dai P.F."/>
            <person name="Guo W.B."/>
            <person name="Han X.H."/>
            <person name="Huang E.J."/>
            <person name="Li L.F."/>
            <person name="Wei W."/>
            <person name="Gao Y.C."/>
            <person name="Liu J.Z."/>
            <person name="Shao H.Z."/>
            <person name="Wang X."/>
            <person name="Wang C.C."/>
            <person name="Yang T.C."/>
            <person name="Huo Q.B."/>
            <person name="Li W."/>
            <person name="Chen H.Y."/>
            <person name="Chen S.E."/>
            <person name="Zhou L.G."/>
            <person name="Ni X.B."/>
            <person name="Tian J.H."/>
            <person name="Sheng Y."/>
            <person name="Liu T."/>
            <person name="Pan Y.S."/>
            <person name="Xia L.Y."/>
            <person name="Li J."/>
            <person name="Zhao F."/>
            <person name="Cao W.C."/>
        </authorList>
    </citation>
    <scope>NUCLEOTIDE SEQUENCE [LARGE SCALE GENOMIC DNA]</scope>
    <source>
        <strain evidence="2">HaeL-2018</strain>
    </source>
</reference>
<evidence type="ECO:0008006" key="4">
    <source>
        <dbReference type="Google" id="ProtNLM"/>
    </source>
</evidence>
<feature type="compositionally biased region" description="Low complexity" evidence="1">
    <location>
        <begin position="66"/>
        <end position="78"/>
    </location>
</feature>
<feature type="region of interest" description="Disordered" evidence="1">
    <location>
        <begin position="312"/>
        <end position="334"/>
    </location>
</feature>
<gene>
    <name evidence="2" type="ORF">HPB48_018766</name>
</gene>
<proteinExistence type="predicted"/>
<name>A0A9J6GJM4_HAELO</name>
<protein>
    <recommendedName>
        <fullName evidence="4">Rad21/Rec8-like protein C-terminal eukaryotic domain-containing protein</fullName>
    </recommendedName>
</protein>
<evidence type="ECO:0000313" key="3">
    <source>
        <dbReference type="Proteomes" id="UP000821853"/>
    </source>
</evidence>
<dbReference type="Proteomes" id="UP000821853">
    <property type="component" value="Chromosome 5"/>
</dbReference>
<accession>A0A9J6GJM4</accession>
<feature type="region of interest" description="Disordered" evidence="1">
    <location>
        <begin position="48"/>
        <end position="102"/>
    </location>
</feature>
<comment type="caution">
    <text evidence="2">The sequence shown here is derived from an EMBL/GenBank/DDBJ whole genome shotgun (WGS) entry which is preliminary data.</text>
</comment>
<dbReference type="EMBL" id="JABSTR010000007">
    <property type="protein sequence ID" value="KAH9374672.1"/>
    <property type="molecule type" value="Genomic_DNA"/>
</dbReference>
<dbReference type="AlphaFoldDB" id="A0A9J6GJM4"/>
<feature type="region of interest" description="Disordered" evidence="1">
    <location>
        <begin position="1"/>
        <end position="24"/>
    </location>
</feature>
<feature type="compositionally biased region" description="Acidic residues" evidence="1">
    <location>
        <begin position="79"/>
        <end position="90"/>
    </location>
</feature>
<sequence>MAKKGAWRPAESPPRPPRRQLISPSLPPLVALSSLCRVASLLADIQEEEAAEQQPQHPDGGLVTAEPLVGVGGDLVPVPEEEEGPLEQEEPLPREGEAALPGDHLAAGLPTAETRSPWKWPEGKARGKDEALARLSPWFPCSPFPKVPPADVEMGGNKELWARVHAWRQLDSQGALPLALSQFSELAPEGGRLSWGPQLGGTATLFMVPGTASMHAQGVRSKPESRGRGGICGHHTFRIVGRLLSLVSRVVPKKCTNKGLPMLLQGVRKFPKLLAITNWQVAGTAREMPALVCRFPPCLSVSLQDRDSFDTDPLSSCAASPSPSVQPEEPSGGRLGSLWNRLQEVKDAHGMCTLEALVPPDAFNRRSVAASFATLLRMHKRGMVQLEQFSAYGPVVVTVSEEEEQGTPPVERPHP</sequence>
<feature type="compositionally biased region" description="Low complexity" evidence="1">
    <location>
        <begin position="315"/>
        <end position="330"/>
    </location>
</feature>
<dbReference type="OrthoDB" id="6515381at2759"/>
<dbReference type="VEuPathDB" id="VectorBase:HLOH_053182"/>
<keyword evidence="3" id="KW-1185">Reference proteome</keyword>